<accession>A0ABD3U266</accession>
<dbReference type="Proteomes" id="UP001634394">
    <property type="component" value="Unassembled WGS sequence"/>
</dbReference>
<proteinExistence type="predicted"/>
<name>A0ABD3U266_SINWO</name>
<feature type="domain" description="BHLH" evidence="1">
    <location>
        <begin position="14"/>
        <end position="66"/>
    </location>
</feature>
<dbReference type="AlphaFoldDB" id="A0ABD3U266"/>
<dbReference type="InterPro" id="IPR036638">
    <property type="entry name" value="HLH_DNA-bd_sf"/>
</dbReference>
<evidence type="ECO:0000259" key="1">
    <source>
        <dbReference type="PROSITE" id="PS50888"/>
    </source>
</evidence>
<organism evidence="2 3">
    <name type="scientific">Sinanodonta woodiana</name>
    <name type="common">Chinese pond mussel</name>
    <name type="synonym">Anodonta woodiana</name>
    <dbReference type="NCBI Taxonomy" id="1069815"/>
    <lineage>
        <taxon>Eukaryota</taxon>
        <taxon>Metazoa</taxon>
        <taxon>Spiralia</taxon>
        <taxon>Lophotrochozoa</taxon>
        <taxon>Mollusca</taxon>
        <taxon>Bivalvia</taxon>
        <taxon>Autobranchia</taxon>
        <taxon>Heteroconchia</taxon>
        <taxon>Palaeoheterodonta</taxon>
        <taxon>Unionida</taxon>
        <taxon>Unionoidea</taxon>
        <taxon>Unionidae</taxon>
        <taxon>Unioninae</taxon>
        <taxon>Sinanodonta</taxon>
    </lineage>
</organism>
<dbReference type="SUPFAM" id="SSF47459">
    <property type="entry name" value="HLH, helix-loop-helix DNA-binding domain"/>
    <property type="match status" value="1"/>
</dbReference>
<evidence type="ECO:0000313" key="2">
    <source>
        <dbReference type="EMBL" id="KAL3842313.1"/>
    </source>
</evidence>
<sequence length="135" mass="15747">MVKFQSALKSRSLSQMVAKKHLKGHLKRIRDREYSRLRAMVPSIAAKEKVSKVEVIEEAVKYIDELHRALLERLGGAKGKVDDFSKLSDENVRQMMRNVMSFTFNPSPQVVVMERQQRLPSYLTEKRRLKPTRFS</sequence>
<dbReference type="CDD" id="cd11442">
    <property type="entry name" value="bHLH_AtPRE_like"/>
    <property type="match status" value="1"/>
</dbReference>
<dbReference type="PROSITE" id="PS50888">
    <property type="entry name" value="BHLH"/>
    <property type="match status" value="1"/>
</dbReference>
<gene>
    <name evidence="2" type="ORF">ACJMK2_020343</name>
</gene>
<dbReference type="EMBL" id="JBJQND010000017">
    <property type="protein sequence ID" value="KAL3842313.1"/>
    <property type="molecule type" value="Genomic_DNA"/>
</dbReference>
<dbReference type="InterPro" id="IPR011598">
    <property type="entry name" value="bHLH_dom"/>
</dbReference>
<dbReference type="Pfam" id="PF00010">
    <property type="entry name" value="HLH"/>
    <property type="match status" value="1"/>
</dbReference>
<reference evidence="2 3" key="1">
    <citation type="submission" date="2024-11" db="EMBL/GenBank/DDBJ databases">
        <title>Chromosome-level genome assembly of the freshwater bivalve Anodonta woodiana.</title>
        <authorList>
            <person name="Chen X."/>
        </authorList>
    </citation>
    <scope>NUCLEOTIDE SEQUENCE [LARGE SCALE GENOMIC DNA]</scope>
    <source>
        <strain evidence="2">MN2024</strain>
        <tissue evidence="2">Gills</tissue>
    </source>
</reference>
<keyword evidence="3" id="KW-1185">Reference proteome</keyword>
<protein>
    <recommendedName>
        <fullName evidence="1">BHLH domain-containing protein</fullName>
    </recommendedName>
</protein>
<dbReference type="Gene3D" id="4.10.280.10">
    <property type="entry name" value="Helix-loop-helix DNA-binding domain"/>
    <property type="match status" value="1"/>
</dbReference>
<comment type="caution">
    <text evidence="2">The sequence shown here is derived from an EMBL/GenBank/DDBJ whole genome shotgun (WGS) entry which is preliminary data.</text>
</comment>
<evidence type="ECO:0000313" key="3">
    <source>
        <dbReference type="Proteomes" id="UP001634394"/>
    </source>
</evidence>